<keyword evidence="2" id="KW-0238">DNA-binding</keyword>
<dbReference type="AlphaFoldDB" id="A0A448UZK6"/>
<protein>
    <submittedName>
        <fullName evidence="6">Negative regulator of allantoin and glyoxylate utilization operons</fullName>
    </submittedName>
</protein>
<dbReference type="InterPro" id="IPR029016">
    <property type="entry name" value="GAF-like_dom_sf"/>
</dbReference>
<dbReference type="OrthoDB" id="9791752at2"/>
<evidence type="ECO:0000256" key="3">
    <source>
        <dbReference type="ARBA" id="ARBA00023163"/>
    </source>
</evidence>
<dbReference type="SUPFAM" id="SSF46785">
    <property type="entry name" value="Winged helix' DNA-binding domain"/>
    <property type="match status" value="1"/>
</dbReference>
<dbReference type="Gene3D" id="1.10.10.10">
    <property type="entry name" value="Winged helix-like DNA-binding domain superfamily/Winged helix DNA-binding domain"/>
    <property type="match status" value="1"/>
</dbReference>
<dbReference type="PROSITE" id="PS51077">
    <property type="entry name" value="HTH_ICLR"/>
    <property type="match status" value="1"/>
</dbReference>
<dbReference type="InterPro" id="IPR036388">
    <property type="entry name" value="WH-like_DNA-bd_sf"/>
</dbReference>
<evidence type="ECO:0000259" key="4">
    <source>
        <dbReference type="PROSITE" id="PS51077"/>
    </source>
</evidence>
<dbReference type="PANTHER" id="PTHR30136:SF35">
    <property type="entry name" value="HTH-TYPE TRANSCRIPTIONAL REGULATOR RV1719"/>
    <property type="match status" value="1"/>
</dbReference>
<dbReference type="SUPFAM" id="SSF55781">
    <property type="entry name" value="GAF domain-like"/>
    <property type="match status" value="1"/>
</dbReference>
<evidence type="ECO:0000313" key="7">
    <source>
        <dbReference type="Proteomes" id="UP000269544"/>
    </source>
</evidence>
<keyword evidence="7" id="KW-1185">Reference proteome</keyword>
<accession>A0A448UZK6</accession>
<organism evidence="6 7">
    <name type="scientific">Aedoeadaptatus ivorii</name>
    <dbReference type="NCBI Taxonomy" id="54006"/>
    <lineage>
        <taxon>Bacteria</taxon>
        <taxon>Bacillati</taxon>
        <taxon>Bacillota</taxon>
        <taxon>Tissierellia</taxon>
        <taxon>Tissierellales</taxon>
        <taxon>Peptoniphilaceae</taxon>
        <taxon>Aedoeadaptatus</taxon>
    </lineage>
</organism>
<dbReference type="GO" id="GO:0003677">
    <property type="term" value="F:DNA binding"/>
    <property type="evidence" value="ECO:0007669"/>
    <property type="project" value="UniProtKB-KW"/>
</dbReference>
<evidence type="ECO:0000259" key="5">
    <source>
        <dbReference type="PROSITE" id="PS51078"/>
    </source>
</evidence>
<dbReference type="Pfam" id="PF01614">
    <property type="entry name" value="IclR_C"/>
    <property type="match status" value="1"/>
</dbReference>
<name>A0A448UZK6_9FIRM</name>
<sequence length="258" mass="28812">MAKKPEYIVPMVRRALQILHFLLEHRGSHGIGEIAQALNFPKTSVFKILYTLESDRLVAKDAEDRYSLGLGFLPFEAEIRNRWNFTDVTRPIMERGVALSGESLNLGICVDDAIVMLDTVAGEEFFIMRHLIPIAPLYCSAIGKIFLAEYEEEDRRQYLENTVFTPRTISTLCDEKSILADLKTIDETGTAYDREEYEYGLSCMAKGIYARGELIAGISLSGPTSRLAHKGMDRMEEILADVADALAAEPGLGSLLQL</sequence>
<dbReference type="GO" id="GO:0045892">
    <property type="term" value="P:negative regulation of DNA-templated transcription"/>
    <property type="evidence" value="ECO:0007669"/>
    <property type="project" value="TreeGrafter"/>
</dbReference>
<dbReference type="Pfam" id="PF09339">
    <property type="entry name" value="HTH_IclR"/>
    <property type="match status" value="1"/>
</dbReference>
<evidence type="ECO:0000313" key="6">
    <source>
        <dbReference type="EMBL" id="VEJ34395.1"/>
    </source>
</evidence>
<dbReference type="InterPro" id="IPR005471">
    <property type="entry name" value="Tscrpt_reg_IclR_N"/>
</dbReference>
<evidence type="ECO:0000256" key="1">
    <source>
        <dbReference type="ARBA" id="ARBA00023015"/>
    </source>
</evidence>
<evidence type="ECO:0000256" key="2">
    <source>
        <dbReference type="ARBA" id="ARBA00023125"/>
    </source>
</evidence>
<dbReference type="InterPro" id="IPR036390">
    <property type="entry name" value="WH_DNA-bd_sf"/>
</dbReference>
<dbReference type="EMBL" id="LR134523">
    <property type="protein sequence ID" value="VEJ34395.1"/>
    <property type="molecule type" value="Genomic_DNA"/>
</dbReference>
<dbReference type="RefSeq" id="WP_126464613.1">
    <property type="nucleotide sequence ID" value="NZ_JAUSWF010000005.1"/>
</dbReference>
<proteinExistence type="predicted"/>
<feature type="domain" description="IclR-ED" evidence="5">
    <location>
        <begin position="71"/>
        <end position="252"/>
    </location>
</feature>
<dbReference type="InterPro" id="IPR014757">
    <property type="entry name" value="Tscrpt_reg_IclR_C"/>
</dbReference>
<keyword evidence="1" id="KW-0805">Transcription regulation</keyword>
<dbReference type="GO" id="GO:0003700">
    <property type="term" value="F:DNA-binding transcription factor activity"/>
    <property type="evidence" value="ECO:0007669"/>
    <property type="project" value="TreeGrafter"/>
</dbReference>
<dbReference type="Gene3D" id="3.30.450.40">
    <property type="match status" value="1"/>
</dbReference>
<dbReference type="InterPro" id="IPR050707">
    <property type="entry name" value="HTH_MetabolicPath_Reg"/>
</dbReference>
<dbReference type="Proteomes" id="UP000269544">
    <property type="component" value="Chromosome"/>
</dbReference>
<feature type="domain" description="HTH iclR-type" evidence="4">
    <location>
        <begin position="9"/>
        <end position="70"/>
    </location>
</feature>
<gene>
    <name evidence="6" type="primary">allR</name>
    <name evidence="6" type="ORF">NCTC13079_00130</name>
</gene>
<reference evidence="6 7" key="1">
    <citation type="submission" date="2018-12" db="EMBL/GenBank/DDBJ databases">
        <authorList>
            <consortium name="Pathogen Informatics"/>
        </authorList>
    </citation>
    <scope>NUCLEOTIDE SEQUENCE [LARGE SCALE GENOMIC DNA]</scope>
    <source>
        <strain evidence="6 7">NCTC13079</strain>
    </source>
</reference>
<dbReference type="PROSITE" id="PS51078">
    <property type="entry name" value="ICLR_ED"/>
    <property type="match status" value="1"/>
</dbReference>
<dbReference type="KEGG" id="piv:NCTC13079_00130"/>
<dbReference type="PANTHER" id="PTHR30136">
    <property type="entry name" value="HELIX-TURN-HELIX TRANSCRIPTIONAL REGULATOR, ICLR FAMILY"/>
    <property type="match status" value="1"/>
</dbReference>
<dbReference type="SMART" id="SM00346">
    <property type="entry name" value="HTH_ICLR"/>
    <property type="match status" value="1"/>
</dbReference>
<keyword evidence="3" id="KW-0804">Transcription</keyword>